<evidence type="ECO:0000256" key="2">
    <source>
        <dbReference type="ARBA" id="ARBA00011738"/>
    </source>
</evidence>
<feature type="active site" description="Proton acceptor" evidence="10">
    <location>
        <position position="68"/>
    </location>
</feature>
<name>A0A4V3BEX3_9STAP</name>
<dbReference type="GO" id="GO:0005829">
    <property type="term" value="C:cytosol"/>
    <property type="evidence" value="ECO:0007669"/>
    <property type="project" value="TreeGrafter"/>
</dbReference>
<comment type="catalytic activity">
    <reaction evidence="9 10">
        <text>XTP + H2O = XMP + diphosphate + H(+)</text>
        <dbReference type="Rhea" id="RHEA:28610"/>
        <dbReference type="ChEBI" id="CHEBI:15377"/>
        <dbReference type="ChEBI" id="CHEBI:15378"/>
        <dbReference type="ChEBI" id="CHEBI:33019"/>
        <dbReference type="ChEBI" id="CHEBI:57464"/>
        <dbReference type="ChEBI" id="CHEBI:61314"/>
        <dbReference type="EC" id="3.6.1.66"/>
    </reaction>
</comment>
<evidence type="ECO:0000256" key="10">
    <source>
        <dbReference type="HAMAP-Rule" id="MF_01405"/>
    </source>
</evidence>
<dbReference type="OrthoDB" id="9807456at2"/>
<comment type="function">
    <text evidence="10">Pyrophosphatase that catalyzes the hydrolysis of nucleoside triphosphates to their monophosphate derivatives, with a high preference for the non-canonical purine nucleotides XTP (xanthosine triphosphate), dITP (deoxyinosine triphosphate) and ITP. Seems to function as a house-cleaning enzyme that removes non-canonical purine nucleotides from the nucleotide pool, thus preventing their incorporation into DNA/RNA and avoiding chromosomal lesions.</text>
</comment>
<comment type="catalytic activity">
    <reaction evidence="8 10">
        <text>dITP + H2O = dIMP + diphosphate + H(+)</text>
        <dbReference type="Rhea" id="RHEA:28342"/>
        <dbReference type="ChEBI" id="CHEBI:15377"/>
        <dbReference type="ChEBI" id="CHEBI:15378"/>
        <dbReference type="ChEBI" id="CHEBI:33019"/>
        <dbReference type="ChEBI" id="CHEBI:61194"/>
        <dbReference type="ChEBI" id="CHEBI:61382"/>
        <dbReference type="EC" id="3.6.1.66"/>
    </reaction>
</comment>
<evidence type="ECO:0000256" key="7">
    <source>
        <dbReference type="ARBA" id="ARBA00023080"/>
    </source>
</evidence>
<feature type="binding site" evidence="10">
    <location>
        <begin position="177"/>
        <end position="178"/>
    </location>
    <ligand>
        <name>substrate</name>
    </ligand>
</feature>
<evidence type="ECO:0000256" key="5">
    <source>
        <dbReference type="ARBA" id="ARBA00022801"/>
    </source>
</evidence>
<gene>
    <name evidence="12" type="ORF">ERX29_06330</name>
</gene>
<reference evidence="12 13" key="1">
    <citation type="submission" date="2019-01" db="EMBL/GenBank/DDBJ databases">
        <title>Draft genome sequences of the type strains of six Macrococcus species.</title>
        <authorList>
            <person name="Mazhar S."/>
            <person name="Altermann E."/>
            <person name="Hill C."/>
            <person name="Mcauliffe O."/>
        </authorList>
    </citation>
    <scope>NUCLEOTIDE SEQUENCE [LARGE SCALE GENOMIC DNA]</scope>
    <source>
        <strain evidence="12 13">CCM4815</strain>
    </source>
</reference>
<evidence type="ECO:0000256" key="8">
    <source>
        <dbReference type="ARBA" id="ARBA00051875"/>
    </source>
</evidence>
<evidence type="ECO:0000256" key="9">
    <source>
        <dbReference type="ARBA" id="ARBA00052017"/>
    </source>
</evidence>
<dbReference type="PANTHER" id="PTHR11067">
    <property type="entry name" value="INOSINE TRIPHOSPHATE PYROPHOSPHATASE/HAM1 PROTEIN"/>
    <property type="match status" value="1"/>
</dbReference>
<evidence type="ECO:0000256" key="1">
    <source>
        <dbReference type="ARBA" id="ARBA00008023"/>
    </source>
</evidence>
<dbReference type="RefSeq" id="WP_133443860.1">
    <property type="nucleotide sequence ID" value="NZ_SCWB01000009.1"/>
</dbReference>
<evidence type="ECO:0000313" key="13">
    <source>
        <dbReference type="Proteomes" id="UP000294802"/>
    </source>
</evidence>
<keyword evidence="6 10" id="KW-0460">Magnesium</keyword>
<comment type="subunit">
    <text evidence="2 10">Homodimer.</text>
</comment>
<feature type="binding site" evidence="10">
    <location>
        <position position="68"/>
    </location>
    <ligand>
        <name>Mg(2+)</name>
        <dbReference type="ChEBI" id="CHEBI:18420"/>
    </ligand>
</feature>
<comment type="catalytic activity">
    <reaction evidence="10">
        <text>ITP + H2O = IMP + diphosphate + H(+)</text>
        <dbReference type="Rhea" id="RHEA:29399"/>
        <dbReference type="ChEBI" id="CHEBI:15377"/>
        <dbReference type="ChEBI" id="CHEBI:15378"/>
        <dbReference type="ChEBI" id="CHEBI:33019"/>
        <dbReference type="ChEBI" id="CHEBI:58053"/>
        <dbReference type="ChEBI" id="CHEBI:61402"/>
        <dbReference type="EC" id="3.6.1.66"/>
    </reaction>
</comment>
<feature type="binding site" evidence="10">
    <location>
        <position position="39"/>
    </location>
    <ligand>
        <name>Mg(2+)</name>
        <dbReference type="ChEBI" id="CHEBI:18420"/>
    </ligand>
</feature>
<comment type="similarity">
    <text evidence="1 10 11">Belongs to the HAM1 NTPase family.</text>
</comment>
<sequence length="189" mass="20947">MKDIVIATSNQGKINDFKYIFPDDNVIGIQTLIKDFDVEETGETFEENASLKSEAACQLLGKMVIADDSGLSVDALNGEPGIYSARYAGLDKNDNANIDLLLKNMKDVTDRTAHFVCAVAVSEPGQKTKVYRGEVKGEITHERRGNEGFGYDPVFYVPELCQTMAELTGEEKAAISHRRKAIEKLKMDY</sequence>
<dbReference type="AlphaFoldDB" id="A0A4V3BEX3"/>
<dbReference type="GO" id="GO:0046872">
    <property type="term" value="F:metal ion binding"/>
    <property type="evidence" value="ECO:0007669"/>
    <property type="project" value="UniProtKB-KW"/>
</dbReference>
<dbReference type="FunFam" id="3.90.950.10:FF:000001">
    <property type="entry name" value="dITP/XTP pyrophosphatase"/>
    <property type="match status" value="1"/>
</dbReference>
<dbReference type="EC" id="3.6.1.66" evidence="10"/>
<proteinExistence type="inferred from homology"/>
<dbReference type="HAMAP" id="MF_01405">
    <property type="entry name" value="Non_canon_purine_NTPase"/>
    <property type="match status" value="1"/>
</dbReference>
<dbReference type="Pfam" id="PF01725">
    <property type="entry name" value="Ham1p_like"/>
    <property type="match status" value="1"/>
</dbReference>
<feature type="binding site" evidence="10">
    <location>
        <position position="69"/>
    </location>
    <ligand>
        <name>substrate</name>
    </ligand>
</feature>
<dbReference type="GO" id="GO:0035870">
    <property type="term" value="F:dITP diphosphatase activity"/>
    <property type="evidence" value="ECO:0007669"/>
    <property type="project" value="UniProtKB-UniRule"/>
</dbReference>
<dbReference type="GO" id="GO:0017111">
    <property type="term" value="F:ribonucleoside triphosphate phosphatase activity"/>
    <property type="evidence" value="ECO:0007669"/>
    <property type="project" value="InterPro"/>
</dbReference>
<keyword evidence="4 10" id="KW-0547">Nucleotide-binding</keyword>
<dbReference type="InterPro" id="IPR029001">
    <property type="entry name" value="ITPase-like_fam"/>
</dbReference>
<dbReference type="PANTHER" id="PTHR11067:SF9">
    <property type="entry name" value="INOSINE TRIPHOSPHATE PYROPHOSPHATASE"/>
    <property type="match status" value="1"/>
</dbReference>
<evidence type="ECO:0000256" key="3">
    <source>
        <dbReference type="ARBA" id="ARBA00022723"/>
    </source>
</evidence>
<dbReference type="GO" id="GO:0009117">
    <property type="term" value="P:nucleotide metabolic process"/>
    <property type="evidence" value="ECO:0007669"/>
    <property type="project" value="UniProtKB-KW"/>
</dbReference>
<keyword evidence="13" id="KW-1185">Reference proteome</keyword>
<feature type="binding site" evidence="10">
    <location>
        <position position="172"/>
    </location>
    <ligand>
        <name>substrate</name>
    </ligand>
</feature>
<dbReference type="GO" id="GO:0009146">
    <property type="term" value="P:purine nucleoside triphosphate catabolic process"/>
    <property type="evidence" value="ECO:0007669"/>
    <property type="project" value="UniProtKB-UniRule"/>
</dbReference>
<dbReference type="GO" id="GO:0000166">
    <property type="term" value="F:nucleotide binding"/>
    <property type="evidence" value="ECO:0007669"/>
    <property type="project" value="UniProtKB-KW"/>
</dbReference>
<accession>A0A4V3BEX3</accession>
<dbReference type="Gene3D" id="3.90.950.10">
    <property type="match status" value="1"/>
</dbReference>
<dbReference type="NCBIfam" id="TIGR00042">
    <property type="entry name" value="RdgB/HAM1 family non-canonical purine NTP pyrophosphatase"/>
    <property type="match status" value="1"/>
</dbReference>
<feature type="binding site" evidence="10">
    <location>
        <begin position="149"/>
        <end position="152"/>
    </location>
    <ligand>
        <name>substrate</name>
    </ligand>
</feature>
<organism evidence="12 13">
    <name type="scientific">Macrococcus lamae</name>
    <dbReference type="NCBI Taxonomy" id="198484"/>
    <lineage>
        <taxon>Bacteria</taxon>
        <taxon>Bacillati</taxon>
        <taxon>Bacillota</taxon>
        <taxon>Bacilli</taxon>
        <taxon>Bacillales</taxon>
        <taxon>Staphylococcaceae</taxon>
        <taxon>Macrococcus</taxon>
    </lineage>
</organism>
<evidence type="ECO:0000313" key="12">
    <source>
        <dbReference type="EMBL" id="TDM10657.1"/>
    </source>
</evidence>
<keyword evidence="7 10" id="KW-0546">Nucleotide metabolism</keyword>
<evidence type="ECO:0000256" key="4">
    <source>
        <dbReference type="ARBA" id="ARBA00022741"/>
    </source>
</evidence>
<dbReference type="GO" id="GO:0036222">
    <property type="term" value="F:XTP diphosphatase activity"/>
    <property type="evidence" value="ECO:0007669"/>
    <property type="project" value="UniProtKB-UniRule"/>
</dbReference>
<dbReference type="InterPro" id="IPR002637">
    <property type="entry name" value="RdgB/HAM1"/>
</dbReference>
<dbReference type="CDD" id="cd00515">
    <property type="entry name" value="HAM1"/>
    <property type="match status" value="1"/>
</dbReference>
<dbReference type="GO" id="GO:0036220">
    <property type="term" value="F:ITP diphosphatase activity"/>
    <property type="evidence" value="ECO:0007669"/>
    <property type="project" value="UniProtKB-UniRule"/>
</dbReference>
<comment type="caution">
    <text evidence="12">The sequence shown here is derived from an EMBL/GenBank/DDBJ whole genome shotgun (WGS) entry which is preliminary data.</text>
</comment>
<dbReference type="EMBL" id="SCWB01000009">
    <property type="protein sequence ID" value="TDM10657.1"/>
    <property type="molecule type" value="Genomic_DNA"/>
</dbReference>
<protein>
    <recommendedName>
        <fullName evidence="10">dITP/XTP pyrophosphatase</fullName>
        <ecNumber evidence="10">3.6.1.66</ecNumber>
    </recommendedName>
    <alternativeName>
        <fullName evidence="10">Non-canonical purine NTP pyrophosphatase</fullName>
    </alternativeName>
    <alternativeName>
        <fullName evidence="10">Non-standard purine NTP pyrophosphatase</fullName>
    </alternativeName>
    <alternativeName>
        <fullName evidence="10">Nucleoside-triphosphate diphosphatase</fullName>
    </alternativeName>
    <alternativeName>
        <fullName evidence="10">Nucleoside-triphosphate pyrophosphatase</fullName>
        <shortName evidence="10">NTPase</shortName>
    </alternativeName>
</protein>
<dbReference type="InterPro" id="IPR020922">
    <property type="entry name" value="dITP/XTP_pyrophosphatase"/>
</dbReference>
<evidence type="ECO:0000256" key="6">
    <source>
        <dbReference type="ARBA" id="ARBA00022842"/>
    </source>
</evidence>
<keyword evidence="5 10" id="KW-0378">Hydrolase</keyword>
<evidence type="ECO:0000256" key="11">
    <source>
        <dbReference type="RuleBase" id="RU003781"/>
    </source>
</evidence>
<dbReference type="NCBIfam" id="NF011397">
    <property type="entry name" value="PRK14822.1"/>
    <property type="match status" value="1"/>
</dbReference>
<keyword evidence="3 10" id="KW-0479">Metal-binding</keyword>
<comment type="cofactor">
    <cofactor evidence="10">
        <name>Mg(2+)</name>
        <dbReference type="ChEBI" id="CHEBI:18420"/>
    </cofactor>
    <text evidence="10">Binds 1 Mg(2+) ion per subunit.</text>
</comment>
<feature type="binding site" evidence="10">
    <location>
        <begin position="8"/>
        <end position="13"/>
    </location>
    <ligand>
        <name>substrate</name>
    </ligand>
</feature>
<dbReference type="SUPFAM" id="SSF52972">
    <property type="entry name" value="ITPase-like"/>
    <property type="match status" value="1"/>
</dbReference>
<dbReference type="Proteomes" id="UP000294802">
    <property type="component" value="Unassembled WGS sequence"/>
</dbReference>